<dbReference type="SUPFAM" id="SSF54523">
    <property type="entry name" value="Pili subunits"/>
    <property type="match status" value="1"/>
</dbReference>
<dbReference type="RefSeq" id="WP_052674228.1">
    <property type="nucleotide sequence ID" value="NZ_FNGQ01000005.1"/>
</dbReference>
<proteinExistence type="predicted"/>
<evidence type="ECO:0000313" key="2">
    <source>
        <dbReference type="EMBL" id="KJL25810.1"/>
    </source>
</evidence>
<dbReference type="EMBL" id="JYIT01000068">
    <property type="protein sequence ID" value="KJL25810.1"/>
    <property type="molecule type" value="Genomic_DNA"/>
</dbReference>
<accession>A0A0F0L0E1</accession>
<dbReference type="Gene3D" id="3.30.700.10">
    <property type="entry name" value="Glycoprotein, Type 4 Pilin"/>
    <property type="match status" value="1"/>
</dbReference>
<dbReference type="InterPro" id="IPR012902">
    <property type="entry name" value="N_methyl_site"/>
</dbReference>
<gene>
    <name evidence="2" type="ORF">RL72_01297</name>
</gene>
<dbReference type="PROSITE" id="PS00409">
    <property type="entry name" value="PROKAR_NTER_METHYL"/>
    <property type="match status" value="1"/>
</dbReference>
<evidence type="ECO:0008006" key="4">
    <source>
        <dbReference type="Google" id="ProtNLM"/>
    </source>
</evidence>
<evidence type="ECO:0000313" key="3">
    <source>
        <dbReference type="Proteomes" id="UP000033448"/>
    </source>
</evidence>
<protein>
    <recommendedName>
        <fullName evidence="4">Prepilin-type N-terminal cleavage/methylation domain-containing protein</fullName>
    </recommendedName>
</protein>
<keyword evidence="3" id="KW-1185">Reference proteome</keyword>
<organism evidence="2 3">
    <name type="scientific">Microbacterium azadirachtae</name>
    <dbReference type="NCBI Taxonomy" id="582680"/>
    <lineage>
        <taxon>Bacteria</taxon>
        <taxon>Bacillati</taxon>
        <taxon>Actinomycetota</taxon>
        <taxon>Actinomycetes</taxon>
        <taxon>Micrococcales</taxon>
        <taxon>Microbacteriaceae</taxon>
        <taxon>Microbacterium</taxon>
    </lineage>
</organism>
<dbReference type="Proteomes" id="UP000033448">
    <property type="component" value="Unassembled WGS sequence"/>
</dbReference>
<dbReference type="PATRIC" id="fig|582680.7.peg.1336"/>
<comment type="caution">
    <text evidence="2">The sequence shown here is derived from an EMBL/GenBank/DDBJ whole genome shotgun (WGS) entry which is preliminary data.</text>
</comment>
<dbReference type="InterPro" id="IPR045584">
    <property type="entry name" value="Pilin-like"/>
</dbReference>
<dbReference type="NCBIfam" id="TIGR02532">
    <property type="entry name" value="IV_pilin_GFxxxE"/>
    <property type="match status" value="1"/>
</dbReference>
<evidence type="ECO:0000256" key="1">
    <source>
        <dbReference type="SAM" id="Phobius"/>
    </source>
</evidence>
<reference evidence="2 3" key="1">
    <citation type="submission" date="2015-02" db="EMBL/GenBank/DDBJ databases">
        <title>Draft genome sequences of ten Microbacterium spp. with emphasis on heavy metal contaminated environments.</title>
        <authorList>
            <person name="Corretto E."/>
        </authorList>
    </citation>
    <scope>NUCLEOTIDE SEQUENCE [LARGE SCALE GENOMIC DNA]</scope>
    <source>
        <strain evidence="2 3">DSM 23848</strain>
    </source>
</reference>
<keyword evidence="1" id="KW-1133">Transmembrane helix</keyword>
<feature type="transmembrane region" description="Helical" evidence="1">
    <location>
        <begin position="21"/>
        <end position="47"/>
    </location>
</feature>
<dbReference type="Pfam" id="PF07963">
    <property type="entry name" value="N_methyl"/>
    <property type="match status" value="1"/>
</dbReference>
<dbReference type="AlphaFoldDB" id="A0A0F0L0E1"/>
<keyword evidence="1" id="KW-0812">Transmembrane</keyword>
<keyword evidence="1" id="KW-0472">Membrane</keyword>
<name>A0A0F0L0E1_9MICO</name>
<sequence>MSGIRRALEAKKAARENGEEAGFSLIELIIVVVILGILVAIAIPIFAGIQQQAKDNSLKSIAASAASAVAADLAKTTPTITAAGAVPSTVYNSSGNSTVTVAGPLTLDGFCVSAAGAGSTAGGVTGKAGPGC</sequence>